<keyword evidence="4" id="KW-1185">Reference proteome</keyword>
<feature type="coiled-coil region" evidence="1">
    <location>
        <begin position="51"/>
        <end position="81"/>
    </location>
</feature>
<dbReference type="RefSeq" id="WP_115268171.1">
    <property type="nucleotide sequence ID" value="NZ_UGGU01000001.1"/>
</dbReference>
<sequence length="268" mass="30387">MKIKKLLIGIATILLSTTLFAKSISIKGITEILKVVTKIYTQQQLMGTEQIQQGLSLINQIENQVRQIENQYAMLKNLSTQISQGNIVYIEDYYRELGYMLDSYKSAMFDTQKVSDRYMELFKEKPQEFEKIGITKEYMEKMDQNIRQARQESNTALYDVMTQKGFAAKVGADQQNLQTLLNASKSSTGIVEALQVTNSLLGKISSDINQLGILVETSNKAQAMAKNTESQEVESSKQKLEEISSRQEEKENIKLQELKTLTGKSIKL</sequence>
<evidence type="ECO:0000313" key="4">
    <source>
        <dbReference type="Proteomes" id="UP000255328"/>
    </source>
</evidence>
<dbReference type="Proteomes" id="UP000255328">
    <property type="component" value="Unassembled WGS sequence"/>
</dbReference>
<evidence type="ECO:0000256" key="2">
    <source>
        <dbReference type="SAM" id="MobiDB-lite"/>
    </source>
</evidence>
<evidence type="ECO:0000256" key="1">
    <source>
        <dbReference type="SAM" id="Coils"/>
    </source>
</evidence>
<gene>
    <name evidence="3" type="ORF">NCTC10723_00026</name>
</gene>
<accession>A0A377GNT0</accession>
<evidence type="ECO:0000313" key="3">
    <source>
        <dbReference type="EMBL" id="STO26876.1"/>
    </source>
</evidence>
<dbReference type="EMBL" id="UGGU01000001">
    <property type="protein sequence ID" value="STO26876.1"/>
    <property type="molecule type" value="Genomic_DNA"/>
</dbReference>
<feature type="region of interest" description="Disordered" evidence="2">
    <location>
        <begin position="226"/>
        <end position="249"/>
    </location>
</feature>
<dbReference type="OrthoDB" id="9821870at2"/>
<name>A0A377GNT0_9FUSO</name>
<reference evidence="3 4" key="1">
    <citation type="submission" date="2018-06" db="EMBL/GenBank/DDBJ databases">
        <authorList>
            <consortium name="Pathogen Informatics"/>
            <person name="Doyle S."/>
        </authorList>
    </citation>
    <scope>NUCLEOTIDE SEQUENCE [LARGE SCALE GENOMIC DNA]</scope>
    <source>
        <strain evidence="3 4">NCTC10723</strain>
    </source>
</reference>
<feature type="compositionally biased region" description="Basic and acidic residues" evidence="2">
    <location>
        <begin position="234"/>
        <end position="249"/>
    </location>
</feature>
<keyword evidence="1" id="KW-0175">Coiled coil</keyword>
<dbReference type="AlphaFoldDB" id="A0A377GNT0"/>
<protein>
    <submittedName>
        <fullName evidence="3">Conjugal transfer protein TrbJ</fullName>
    </submittedName>
</protein>
<proteinExistence type="predicted"/>
<organism evidence="3 4">
    <name type="scientific">Fusobacterium necrogenes</name>
    <dbReference type="NCBI Taxonomy" id="858"/>
    <lineage>
        <taxon>Bacteria</taxon>
        <taxon>Fusobacteriati</taxon>
        <taxon>Fusobacteriota</taxon>
        <taxon>Fusobacteriia</taxon>
        <taxon>Fusobacteriales</taxon>
        <taxon>Fusobacteriaceae</taxon>
        <taxon>Fusobacterium</taxon>
    </lineage>
</organism>